<dbReference type="PANTHER" id="PTHR13829:SF2">
    <property type="entry name" value="U6 SNRNA-ASSOCIATED SM-LIKE PROTEIN LSM2"/>
    <property type="match status" value="1"/>
</dbReference>
<dbReference type="GO" id="GO:0071013">
    <property type="term" value="C:catalytic step 2 spliceosome"/>
    <property type="evidence" value="ECO:0007669"/>
    <property type="project" value="TreeGrafter"/>
</dbReference>
<dbReference type="PANTHER" id="PTHR13829">
    <property type="entry name" value="SNRNP CORE PROTEIN FAMILY MEMBER"/>
    <property type="match status" value="1"/>
</dbReference>
<keyword evidence="5" id="KW-0747">Spliceosome</keyword>
<dbReference type="Proteomes" id="UP001152561">
    <property type="component" value="Unassembled WGS sequence"/>
</dbReference>
<dbReference type="GO" id="GO:0046872">
    <property type="term" value="F:metal ion binding"/>
    <property type="evidence" value="ECO:0007669"/>
    <property type="project" value="InterPro"/>
</dbReference>
<dbReference type="CDD" id="cd01725">
    <property type="entry name" value="LSm2"/>
    <property type="match status" value="1"/>
</dbReference>
<dbReference type="GO" id="GO:0009626">
    <property type="term" value="P:plant-type hypersensitive response"/>
    <property type="evidence" value="ECO:0007669"/>
    <property type="project" value="UniProtKB-KW"/>
</dbReference>
<dbReference type="GO" id="GO:0003723">
    <property type="term" value="F:RNA binding"/>
    <property type="evidence" value="ECO:0007669"/>
    <property type="project" value="UniProtKB-KW"/>
</dbReference>
<dbReference type="Pfam" id="PF00403">
    <property type="entry name" value="HMA"/>
    <property type="match status" value="1"/>
</dbReference>
<comment type="caution">
    <text evidence="13">The sequence shown here is derived from an EMBL/GenBank/DDBJ whole genome shotgun (WGS) entry which is preliminary data.</text>
</comment>
<feature type="domain" description="HMA" evidence="11">
    <location>
        <begin position="165"/>
        <end position="229"/>
    </location>
</feature>
<evidence type="ECO:0000313" key="13">
    <source>
        <dbReference type="EMBL" id="KAJ8527258.1"/>
    </source>
</evidence>
<keyword evidence="8" id="KW-0539">Nucleus</keyword>
<evidence type="ECO:0000259" key="11">
    <source>
        <dbReference type="PROSITE" id="PS50846"/>
    </source>
</evidence>
<feature type="compositionally biased region" description="Basic and acidic residues" evidence="10">
    <location>
        <begin position="262"/>
        <end position="288"/>
    </location>
</feature>
<dbReference type="PROSITE" id="PS52002">
    <property type="entry name" value="SM"/>
    <property type="match status" value="1"/>
</dbReference>
<evidence type="ECO:0000313" key="14">
    <source>
        <dbReference type="Proteomes" id="UP001152561"/>
    </source>
</evidence>
<reference evidence="14" key="1">
    <citation type="journal article" date="2023" name="Proc. Natl. Acad. Sci. U.S.A.">
        <title>Genomic and structural basis for evolution of tropane alkaloid biosynthesis.</title>
        <authorList>
            <person name="Wanga Y.-J."/>
            <person name="Taina T."/>
            <person name="Yua J.-Y."/>
            <person name="Lia J."/>
            <person name="Xua B."/>
            <person name="Chenc J."/>
            <person name="D'Auriad J.C."/>
            <person name="Huanga J.-P."/>
            <person name="Huanga S.-X."/>
        </authorList>
    </citation>
    <scope>NUCLEOTIDE SEQUENCE [LARGE SCALE GENOMIC DNA]</scope>
    <source>
        <strain evidence="14">cv. KIB-2019</strain>
    </source>
</reference>
<dbReference type="AlphaFoldDB" id="A0A9Q1L4V0"/>
<sequence length="439" mass="50724">MLLGEKNLPLIFLPKIIYMIPSVNSIYFGQLNPEKTRELTRFSHRNRKMLFFSYFKDMVGREVTVELKNDLAIRGTLHSVDQYLNIKLENTRVVDEDKYPHMHSVRNCFIRGSVVRYIQLPPDGVDIELLHDATRREARDAIARSAFYSAFPPPRFTPNCGESCGYVCVIKVEVTCCTACQRKLRKILLRISGVLEVSYDPTTKLATIRGKFDPLMIIEAIKEKGKKAELISYSKHPLHEAHNSTSRNSNHHHNFEKTQNAHNKEEAAAYYKDKGKAKVGDDKKRNEHWWNSSEDESSDDHNHIHQCEDYVSAKNKKCEDFVSTKNKKKYHKAEAYVAPQGVDESICRDRYCKIHRRGGGIRDYVTQEERKKKYAMFMQMGGQYPAGFFNGLGQASYLQPPYQYYGPDYGFYPSAQPMSGVNDITRYFENQDSRSCSIM</sequence>
<keyword evidence="14" id="KW-1185">Reference proteome</keyword>
<comment type="similarity">
    <text evidence="3">Belongs to the snRNP Sm proteins family.</text>
</comment>
<dbReference type="Gene3D" id="2.30.30.100">
    <property type="match status" value="1"/>
</dbReference>
<protein>
    <submittedName>
        <fullName evidence="13">Uncharacterized protein</fullName>
    </submittedName>
</protein>
<dbReference type="SMART" id="SM00651">
    <property type="entry name" value="Sm"/>
    <property type="match status" value="1"/>
</dbReference>
<keyword evidence="7" id="KW-0508">mRNA splicing</keyword>
<feature type="domain" description="Sm" evidence="12">
    <location>
        <begin position="50"/>
        <end position="124"/>
    </location>
</feature>
<dbReference type="InterPro" id="IPR010920">
    <property type="entry name" value="LSM_dom_sf"/>
</dbReference>
<evidence type="ECO:0000256" key="4">
    <source>
        <dbReference type="ARBA" id="ARBA00022664"/>
    </source>
</evidence>
<evidence type="ECO:0000256" key="3">
    <source>
        <dbReference type="ARBA" id="ARBA00006850"/>
    </source>
</evidence>
<dbReference type="GO" id="GO:0016020">
    <property type="term" value="C:membrane"/>
    <property type="evidence" value="ECO:0007669"/>
    <property type="project" value="UniProtKB-SubCell"/>
</dbReference>
<dbReference type="EMBL" id="JAJAGQ010000024">
    <property type="protein sequence ID" value="KAJ8527258.1"/>
    <property type="molecule type" value="Genomic_DNA"/>
</dbReference>
<evidence type="ECO:0000256" key="9">
    <source>
        <dbReference type="ARBA" id="ARBA00023274"/>
    </source>
</evidence>
<evidence type="ECO:0000259" key="12">
    <source>
        <dbReference type="PROSITE" id="PS52002"/>
    </source>
</evidence>
<evidence type="ECO:0000256" key="7">
    <source>
        <dbReference type="ARBA" id="ARBA00023187"/>
    </source>
</evidence>
<dbReference type="GO" id="GO:0000932">
    <property type="term" value="C:P-body"/>
    <property type="evidence" value="ECO:0007669"/>
    <property type="project" value="TreeGrafter"/>
</dbReference>
<dbReference type="CDD" id="cd00371">
    <property type="entry name" value="HMA"/>
    <property type="match status" value="1"/>
</dbReference>
<organism evidence="13 14">
    <name type="scientific">Anisodus acutangulus</name>
    <dbReference type="NCBI Taxonomy" id="402998"/>
    <lineage>
        <taxon>Eukaryota</taxon>
        <taxon>Viridiplantae</taxon>
        <taxon>Streptophyta</taxon>
        <taxon>Embryophyta</taxon>
        <taxon>Tracheophyta</taxon>
        <taxon>Spermatophyta</taxon>
        <taxon>Magnoliopsida</taxon>
        <taxon>eudicotyledons</taxon>
        <taxon>Gunneridae</taxon>
        <taxon>Pentapetalae</taxon>
        <taxon>asterids</taxon>
        <taxon>lamiids</taxon>
        <taxon>Solanales</taxon>
        <taxon>Solanaceae</taxon>
        <taxon>Solanoideae</taxon>
        <taxon>Hyoscyameae</taxon>
        <taxon>Anisodus</taxon>
    </lineage>
</organism>
<evidence type="ECO:0000256" key="1">
    <source>
        <dbReference type="ARBA" id="ARBA00004123"/>
    </source>
</evidence>
<evidence type="ECO:0000256" key="2">
    <source>
        <dbReference type="ARBA" id="ARBA00004170"/>
    </source>
</evidence>
<dbReference type="SUPFAM" id="SSF55008">
    <property type="entry name" value="HMA, heavy metal-associated domain"/>
    <property type="match status" value="1"/>
</dbReference>
<dbReference type="InterPro" id="IPR001163">
    <property type="entry name" value="Sm_dom_euk/arc"/>
</dbReference>
<dbReference type="SUPFAM" id="SSF50182">
    <property type="entry name" value="Sm-like ribonucleoproteins"/>
    <property type="match status" value="1"/>
</dbReference>
<dbReference type="InterPro" id="IPR047575">
    <property type="entry name" value="Sm"/>
</dbReference>
<feature type="region of interest" description="Disordered" evidence="10">
    <location>
        <begin position="238"/>
        <end position="303"/>
    </location>
</feature>
<dbReference type="OrthoDB" id="1110082at2759"/>
<dbReference type="GO" id="GO:0000398">
    <property type="term" value="P:mRNA splicing, via spliceosome"/>
    <property type="evidence" value="ECO:0007669"/>
    <property type="project" value="TreeGrafter"/>
</dbReference>
<dbReference type="GO" id="GO:1990726">
    <property type="term" value="C:Lsm1-7-Pat1 complex"/>
    <property type="evidence" value="ECO:0007669"/>
    <property type="project" value="TreeGrafter"/>
</dbReference>
<proteinExistence type="inferred from homology"/>
<dbReference type="GO" id="GO:0046540">
    <property type="term" value="C:U4/U6 x U5 tri-snRNP complex"/>
    <property type="evidence" value="ECO:0007669"/>
    <property type="project" value="TreeGrafter"/>
</dbReference>
<evidence type="ECO:0000256" key="8">
    <source>
        <dbReference type="ARBA" id="ARBA00023242"/>
    </source>
</evidence>
<dbReference type="Pfam" id="PF01423">
    <property type="entry name" value="LSM"/>
    <property type="match status" value="1"/>
</dbReference>
<dbReference type="PROSITE" id="PS50846">
    <property type="entry name" value="HMA_2"/>
    <property type="match status" value="1"/>
</dbReference>
<keyword evidence="4" id="KW-0507">mRNA processing</keyword>
<name>A0A9Q1L4V0_9SOLA</name>
<dbReference type="InterPro" id="IPR006121">
    <property type="entry name" value="HMA_dom"/>
</dbReference>
<dbReference type="InterPro" id="IPR016654">
    <property type="entry name" value="U6_snRNA_Lsm2"/>
</dbReference>
<evidence type="ECO:0000256" key="10">
    <source>
        <dbReference type="SAM" id="MobiDB-lite"/>
    </source>
</evidence>
<dbReference type="GO" id="GO:0071011">
    <property type="term" value="C:precatalytic spliceosome"/>
    <property type="evidence" value="ECO:0007669"/>
    <property type="project" value="TreeGrafter"/>
</dbReference>
<gene>
    <name evidence="13" type="ORF">K7X08_029735</name>
</gene>
<dbReference type="InterPro" id="IPR036163">
    <property type="entry name" value="HMA_dom_sf"/>
</dbReference>
<comment type="subcellular location">
    <subcellularLocation>
        <location evidence="2">Membrane</location>
        <topology evidence="2">Peripheral membrane protein</topology>
    </subcellularLocation>
    <subcellularLocation>
        <location evidence="1">Nucleus</location>
    </subcellularLocation>
</comment>
<dbReference type="GO" id="GO:0005688">
    <property type="term" value="C:U6 snRNP"/>
    <property type="evidence" value="ECO:0007669"/>
    <property type="project" value="TreeGrafter"/>
</dbReference>
<evidence type="ECO:0000256" key="5">
    <source>
        <dbReference type="ARBA" id="ARBA00022728"/>
    </source>
</evidence>
<dbReference type="FunFam" id="2.30.30.100:FF:000009">
    <property type="entry name" value="U6 snRNA-associated Sm-like protein LSm2"/>
    <property type="match status" value="1"/>
</dbReference>
<keyword evidence="6" id="KW-0694">RNA-binding</keyword>
<dbReference type="Gene3D" id="3.30.70.100">
    <property type="match status" value="1"/>
</dbReference>
<accession>A0A9Q1L4V0</accession>
<keyword evidence="9" id="KW-0687">Ribonucleoprotein</keyword>
<evidence type="ECO:0000256" key="6">
    <source>
        <dbReference type="ARBA" id="ARBA00022884"/>
    </source>
</evidence>